<comment type="caution">
    <text evidence="1">The sequence shown here is derived from an EMBL/GenBank/DDBJ whole genome shotgun (WGS) entry which is preliminary data.</text>
</comment>
<protein>
    <submittedName>
        <fullName evidence="1">Uncharacterized protein</fullName>
    </submittedName>
</protein>
<evidence type="ECO:0000313" key="1">
    <source>
        <dbReference type="EMBL" id="KAI5311314.1"/>
    </source>
</evidence>
<proteinExistence type="predicted"/>
<sequence length="145" mass="16730">MLSCSLSSSFSLFVPLSVYLSPLSHQFKPLKLGISNIKESPYLWKPRAFEVERYKDKVISGVEVERGDSSGSKDLGRRSKDEWSKVTLYKVEEIPCDDEYHAYLVKTKLGEHEEFVVKLNLQTYKGNEESEDLCQDMESDDQEYC</sequence>
<dbReference type="EMBL" id="JAJFAZ020000040">
    <property type="protein sequence ID" value="KAI5311314.1"/>
    <property type="molecule type" value="Genomic_DNA"/>
</dbReference>
<dbReference type="Proteomes" id="UP001054821">
    <property type="component" value="Unassembled WGS sequence"/>
</dbReference>
<evidence type="ECO:0000313" key="2">
    <source>
        <dbReference type="Proteomes" id="UP001054821"/>
    </source>
</evidence>
<keyword evidence="2" id="KW-1185">Reference proteome</keyword>
<accession>A0AAD4USI1</accession>
<dbReference type="AlphaFoldDB" id="A0AAD4USI1"/>
<gene>
    <name evidence="1" type="ORF">L3X38_000092</name>
</gene>
<name>A0AAD4USI1_PRUDU</name>
<organism evidence="1 2">
    <name type="scientific">Prunus dulcis</name>
    <name type="common">Almond</name>
    <name type="synonym">Amygdalus dulcis</name>
    <dbReference type="NCBI Taxonomy" id="3755"/>
    <lineage>
        <taxon>Eukaryota</taxon>
        <taxon>Viridiplantae</taxon>
        <taxon>Streptophyta</taxon>
        <taxon>Embryophyta</taxon>
        <taxon>Tracheophyta</taxon>
        <taxon>Spermatophyta</taxon>
        <taxon>Magnoliopsida</taxon>
        <taxon>eudicotyledons</taxon>
        <taxon>Gunneridae</taxon>
        <taxon>Pentapetalae</taxon>
        <taxon>rosids</taxon>
        <taxon>fabids</taxon>
        <taxon>Rosales</taxon>
        <taxon>Rosaceae</taxon>
        <taxon>Amygdaloideae</taxon>
        <taxon>Amygdaleae</taxon>
        <taxon>Prunus</taxon>
    </lineage>
</organism>
<reference evidence="1 2" key="1">
    <citation type="journal article" date="2022" name="G3 (Bethesda)">
        <title>Whole-genome sequence and methylome profiling of the almond [Prunus dulcis (Mill.) D.A. Webb] cultivar 'Nonpareil'.</title>
        <authorList>
            <person name="D'Amico-Willman K.M."/>
            <person name="Ouma W.Z."/>
            <person name="Meulia T."/>
            <person name="Sideli G.M."/>
            <person name="Gradziel T.M."/>
            <person name="Fresnedo-Ramirez J."/>
        </authorList>
    </citation>
    <scope>NUCLEOTIDE SEQUENCE [LARGE SCALE GENOMIC DNA]</scope>
    <source>
        <strain evidence="1">Clone GOH B32 T37-40</strain>
    </source>
</reference>